<keyword evidence="7" id="KW-1185">Reference proteome</keyword>
<evidence type="ECO:0000313" key="7">
    <source>
        <dbReference type="Proteomes" id="UP001560296"/>
    </source>
</evidence>
<keyword evidence="3 5" id="KW-1133">Transmembrane helix</keyword>
<dbReference type="Gene3D" id="1.20.120.550">
    <property type="entry name" value="Membrane associated eicosanoid/glutathione metabolism-like domain"/>
    <property type="match status" value="1"/>
</dbReference>
<dbReference type="InterPro" id="IPR001129">
    <property type="entry name" value="Membr-assoc_MAPEG"/>
</dbReference>
<evidence type="ECO:0000313" key="6">
    <source>
        <dbReference type="EMBL" id="MEX6502912.1"/>
    </source>
</evidence>
<feature type="transmembrane region" description="Helical" evidence="5">
    <location>
        <begin position="6"/>
        <end position="26"/>
    </location>
</feature>
<feature type="transmembrane region" description="Helical" evidence="5">
    <location>
        <begin position="116"/>
        <end position="138"/>
    </location>
</feature>
<dbReference type="Pfam" id="PF01124">
    <property type="entry name" value="MAPEG"/>
    <property type="match status" value="1"/>
</dbReference>
<keyword evidence="4 5" id="KW-0472">Membrane</keyword>
<comment type="caution">
    <text evidence="6">The sequence shown here is derived from an EMBL/GenBank/DDBJ whole genome shotgun (WGS) entry which is preliminary data.</text>
</comment>
<evidence type="ECO:0000256" key="4">
    <source>
        <dbReference type="ARBA" id="ARBA00023136"/>
    </source>
</evidence>
<dbReference type="EMBL" id="JBFTEG010000009">
    <property type="protein sequence ID" value="MEX6502912.1"/>
    <property type="molecule type" value="Genomic_DNA"/>
</dbReference>
<dbReference type="RefSeq" id="WP_369287881.1">
    <property type="nucleotide sequence ID" value="NZ_JBFTEG010000009.1"/>
</dbReference>
<comment type="subcellular location">
    <subcellularLocation>
        <location evidence="1">Membrane</location>
    </subcellularLocation>
</comment>
<evidence type="ECO:0000256" key="2">
    <source>
        <dbReference type="ARBA" id="ARBA00022692"/>
    </source>
</evidence>
<dbReference type="InterPro" id="IPR023352">
    <property type="entry name" value="MAPEG-like_dom_sf"/>
</dbReference>
<gene>
    <name evidence="6" type="ORF">AB5S05_12620</name>
</gene>
<sequence>MHNLAILYPIFALVLWTCVVLLQIPIARFRSAARRETGPGDYRYGESAAVPPYVSLPNRNYMNLLEIPVLFYVGCLLIYVTAIPSPAMLALAWAYVLARVVHSLIHLSYNNVMHRLAAFALSNLLLIALWVLAAVQVFSAAPAAA</sequence>
<dbReference type="Proteomes" id="UP001560296">
    <property type="component" value="Unassembled WGS sequence"/>
</dbReference>
<dbReference type="SUPFAM" id="SSF161084">
    <property type="entry name" value="MAPEG domain-like"/>
    <property type="match status" value="1"/>
</dbReference>
<keyword evidence="2 5" id="KW-0812">Transmembrane</keyword>
<evidence type="ECO:0000256" key="5">
    <source>
        <dbReference type="SAM" id="Phobius"/>
    </source>
</evidence>
<reference evidence="6 7" key="1">
    <citation type="submission" date="2024-07" db="EMBL/GenBank/DDBJ databases">
        <authorList>
            <person name="Li M."/>
        </authorList>
    </citation>
    <scope>NUCLEOTIDE SEQUENCE [LARGE SCALE GENOMIC DNA]</scope>
    <source>
        <strain evidence="6 7">25A3E</strain>
    </source>
</reference>
<proteinExistence type="predicted"/>
<evidence type="ECO:0000256" key="1">
    <source>
        <dbReference type="ARBA" id="ARBA00004370"/>
    </source>
</evidence>
<evidence type="ECO:0000256" key="3">
    <source>
        <dbReference type="ARBA" id="ARBA00022989"/>
    </source>
</evidence>
<accession>A0ABV3YXZ6</accession>
<name>A0ABV3YXZ6_9PSED</name>
<feature type="transmembrane region" description="Helical" evidence="5">
    <location>
        <begin position="69"/>
        <end position="96"/>
    </location>
</feature>
<organism evidence="6 7">
    <name type="scientific">Pseudomonas zhanjiangensis</name>
    <dbReference type="NCBI Taxonomy" id="3239015"/>
    <lineage>
        <taxon>Bacteria</taxon>
        <taxon>Pseudomonadati</taxon>
        <taxon>Pseudomonadota</taxon>
        <taxon>Gammaproteobacteria</taxon>
        <taxon>Pseudomonadales</taxon>
        <taxon>Pseudomonadaceae</taxon>
        <taxon>Pseudomonas</taxon>
    </lineage>
</organism>
<protein>
    <submittedName>
        <fullName evidence="6">MAPEG family protein</fullName>
    </submittedName>
</protein>